<keyword evidence="2" id="KW-1185">Reference proteome</keyword>
<protein>
    <submittedName>
        <fullName evidence="1">Uncharacterized protein</fullName>
    </submittedName>
</protein>
<organism evidence="1 2">
    <name type="scientific">Hibiscus sabdariffa</name>
    <name type="common">roselle</name>
    <dbReference type="NCBI Taxonomy" id="183260"/>
    <lineage>
        <taxon>Eukaryota</taxon>
        <taxon>Viridiplantae</taxon>
        <taxon>Streptophyta</taxon>
        <taxon>Embryophyta</taxon>
        <taxon>Tracheophyta</taxon>
        <taxon>Spermatophyta</taxon>
        <taxon>Magnoliopsida</taxon>
        <taxon>eudicotyledons</taxon>
        <taxon>Gunneridae</taxon>
        <taxon>Pentapetalae</taxon>
        <taxon>rosids</taxon>
        <taxon>malvids</taxon>
        <taxon>Malvales</taxon>
        <taxon>Malvaceae</taxon>
        <taxon>Malvoideae</taxon>
        <taxon>Hibiscus</taxon>
    </lineage>
</organism>
<dbReference type="Proteomes" id="UP001472677">
    <property type="component" value="Unassembled WGS sequence"/>
</dbReference>
<comment type="caution">
    <text evidence="1">The sequence shown here is derived from an EMBL/GenBank/DDBJ whole genome shotgun (WGS) entry which is preliminary data.</text>
</comment>
<accession>A0ABR2EFT0</accession>
<reference evidence="1 2" key="1">
    <citation type="journal article" date="2024" name="G3 (Bethesda)">
        <title>Genome assembly of Hibiscus sabdariffa L. provides insights into metabolisms of medicinal natural products.</title>
        <authorList>
            <person name="Kim T."/>
        </authorList>
    </citation>
    <scope>NUCLEOTIDE SEQUENCE [LARGE SCALE GENOMIC DNA]</scope>
    <source>
        <strain evidence="1">TK-2024</strain>
        <tissue evidence="1">Old leaves</tissue>
    </source>
</reference>
<dbReference type="EMBL" id="JBBPBM010000014">
    <property type="protein sequence ID" value="KAK8560110.1"/>
    <property type="molecule type" value="Genomic_DNA"/>
</dbReference>
<name>A0ABR2EFT0_9ROSI</name>
<evidence type="ECO:0000313" key="1">
    <source>
        <dbReference type="EMBL" id="KAK8560110.1"/>
    </source>
</evidence>
<proteinExistence type="predicted"/>
<gene>
    <name evidence="1" type="ORF">V6N12_012913</name>
</gene>
<sequence length="86" mass="9099">MNGGMGSIEGSGELPLAAAACGENDEGMGESWQCRSLMALVLGNKWLIERAFGDGTVKKEPCGSWIKRVVPDEGMVIVRELVFVGG</sequence>
<evidence type="ECO:0000313" key="2">
    <source>
        <dbReference type="Proteomes" id="UP001472677"/>
    </source>
</evidence>